<comment type="caution">
    <text evidence="2">The sequence shown here is derived from an EMBL/GenBank/DDBJ whole genome shotgun (WGS) entry which is preliminary data.</text>
</comment>
<accession>A0A368KZT0</accession>
<dbReference type="AlphaFoldDB" id="A0A368KZT0"/>
<proteinExistence type="predicted"/>
<keyword evidence="3" id="KW-1185">Reference proteome</keyword>
<organism evidence="2 3">
    <name type="scientific">Parvibium lacunae</name>
    <dbReference type="NCBI Taxonomy" id="1888893"/>
    <lineage>
        <taxon>Bacteria</taxon>
        <taxon>Pseudomonadati</taxon>
        <taxon>Pseudomonadota</taxon>
        <taxon>Betaproteobacteria</taxon>
        <taxon>Burkholderiales</taxon>
        <taxon>Alcaligenaceae</taxon>
        <taxon>Parvibium</taxon>
    </lineage>
</organism>
<evidence type="ECO:0000313" key="3">
    <source>
        <dbReference type="Proteomes" id="UP000252357"/>
    </source>
</evidence>
<feature type="chain" id="PRO_5016934047" evidence="1">
    <location>
        <begin position="34"/>
        <end position="220"/>
    </location>
</feature>
<evidence type="ECO:0000256" key="1">
    <source>
        <dbReference type="SAM" id="SignalP"/>
    </source>
</evidence>
<reference evidence="2 3" key="1">
    <citation type="journal article" date="2018" name="Int. J. Syst. Evol. Microbiol.">
        <title>Parvibium lacunae gen. nov., sp. nov., a new member of the family Alcaligenaceae isolated from a freshwater pond.</title>
        <authorList>
            <person name="Chen W.M."/>
            <person name="Xie P.B."/>
            <person name="Hsu M.Y."/>
            <person name="Sheu S.Y."/>
        </authorList>
    </citation>
    <scope>NUCLEOTIDE SEQUENCE [LARGE SCALE GENOMIC DNA]</scope>
    <source>
        <strain evidence="2 3">KMB9</strain>
    </source>
</reference>
<protein>
    <submittedName>
        <fullName evidence="2">Uncharacterized protein</fullName>
    </submittedName>
</protein>
<feature type="signal peptide" evidence="1">
    <location>
        <begin position="1"/>
        <end position="33"/>
    </location>
</feature>
<sequence length="220" mass="24964">MTACCVRVNLLILISLLLASCLYSGATSLLAFANVANEARYGQELFSVYSRGGQFRELQMDDITLITASNSSILVHKQSIRTLEEASSYDSRNGQLIISIGFEKIPNDFMVIGQPHIFQNGKIYRIEKAYLSDLSSPQFVINHPNLVENRLELALPLTMDQEKLIDFKKRYQPRRRVVLKLIFALTPKVTRFSLQGLKIDTPKHGLQNLEILYESLQTNL</sequence>
<dbReference type="Proteomes" id="UP000252357">
    <property type="component" value="Unassembled WGS sequence"/>
</dbReference>
<name>A0A368KZT0_9BURK</name>
<dbReference type="PROSITE" id="PS51257">
    <property type="entry name" value="PROKAR_LIPOPROTEIN"/>
    <property type="match status" value="1"/>
</dbReference>
<gene>
    <name evidence="2" type="ORF">DU000_11895</name>
</gene>
<keyword evidence="1" id="KW-0732">Signal</keyword>
<evidence type="ECO:0000313" key="2">
    <source>
        <dbReference type="EMBL" id="RCS56652.1"/>
    </source>
</evidence>
<dbReference type="EMBL" id="QPGB01000006">
    <property type="protein sequence ID" value="RCS56652.1"/>
    <property type="molecule type" value="Genomic_DNA"/>
</dbReference>